<reference evidence="2" key="1">
    <citation type="submission" date="2022-06" db="EMBL/GenBank/DDBJ databases">
        <title>Limimaricola sediminis sp. nov., isolated from an intertidal sediment.</title>
        <authorList>
            <person name="Shao X."/>
        </authorList>
    </citation>
    <scope>NUCLEOTIDE SEQUENCE</scope>
    <source>
        <strain evidence="2">ASW11-118</strain>
    </source>
</reference>
<keyword evidence="1" id="KW-1133">Transmembrane helix</keyword>
<sequence length="207" mass="22885">MTAHRHFAAVTMLTFAVLLVAYVLFGAEAAIRSESGAVERMSLVILLYAMVLAVLLTRQIGARYWHLPALLGIFALRELDFHDWFFEPGLLHVGIFDAPVPLWQKAVSGLTMLLILVTLGRVVLLGTRPFLIGLWRRARWSWALAGAGALAVLSVVFDETREAWFEATGVDYSWKSVMSIAEELAELGMALLIVLALLLALRPRKAG</sequence>
<dbReference type="AlphaFoldDB" id="A0A9X2FP30"/>
<keyword evidence="1" id="KW-0472">Membrane</keyword>
<feature type="transmembrane region" description="Helical" evidence="1">
    <location>
        <begin position="106"/>
        <end position="126"/>
    </location>
</feature>
<dbReference type="EMBL" id="JAMYXC010000014">
    <property type="protein sequence ID" value="MCP1167064.1"/>
    <property type="molecule type" value="Genomic_DNA"/>
</dbReference>
<evidence type="ECO:0000313" key="3">
    <source>
        <dbReference type="Proteomes" id="UP001139477"/>
    </source>
</evidence>
<keyword evidence="1" id="KW-0812">Transmembrane</keyword>
<gene>
    <name evidence="2" type="ORF">NHG85_00740</name>
</gene>
<evidence type="ECO:0000256" key="1">
    <source>
        <dbReference type="SAM" id="Phobius"/>
    </source>
</evidence>
<keyword evidence="3" id="KW-1185">Reference proteome</keyword>
<proteinExistence type="predicted"/>
<feature type="transmembrane region" description="Helical" evidence="1">
    <location>
        <begin position="138"/>
        <end position="157"/>
    </location>
</feature>
<protein>
    <submittedName>
        <fullName evidence="2">Uncharacterized protein</fullName>
    </submittedName>
</protein>
<accession>A0A9X2FP30</accession>
<organism evidence="2 3">
    <name type="scientific">Limimaricola litoreus</name>
    <dbReference type="NCBI Taxonomy" id="2955316"/>
    <lineage>
        <taxon>Bacteria</taxon>
        <taxon>Pseudomonadati</taxon>
        <taxon>Pseudomonadota</taxon>
        <taxon>Alphaproteobacteria</taxon>
        <taxon>Rhodobacterales</taxon>
        <taxon>Paracoccaceae</taxon>
        <taxon>Limimaricola</taxon>
    </lineage>
</organism>
<dbReference type="Proteomes" id="UP001139477">
    <property type="component" value="Unassembled WGS sequence"/>
</dbReference>
<feature type="transmembrane region" description="Helical" evidence="1">
    <location>
        <begin position="43"/>
        <end position="61"/>
    </location>
</feature>
<feature type="transmembrane region" description="Helical" evidence="1">
    <location>
        <begin position="177"/>
        <end position="201"/>
    </location>
</feature>
<evidence type="ECO:0000313" key="2">
    <source>
        <dbReference type="EMBL" id="MCP1167064.1"/>
    </source>
</evidence>
<feature type="transmembrane region" description="Helical" evidence="1">
    <location>
        <begin position="6"/>
        <end position="31"/>
    </location>
</feature>
<comment type="caution">
    <text evidence="2">The sequence shown here is derived from an EMBL/GenBank/DDBJ whole genome shotgun (WGS) entry which is preliminary data.</text>
</comment>
<name>A0A9X2FP30_9RHOB</name>